<dbReference type="SUPFAM" id="SSF46689">
    <property type="entry name" value="Homeodomain-like"/>
    <property type="match status" value="1"/>
</dbReference>
<gene>
    <name evidence="5" type="ORF">CFRA_09570</name>
</gene>
<dbReference type="EMBL" id="CP009247">
    <property type="protein sequence ID" value="APT89451.1"/>
    <property type="molecule type" value="Genomic_DNA"/>
</dbReference>
<organism evidence="5 6">
    <name type="scientific">Corynebacterium frankenforstense DSM 45800</name>
    <dbReference type="NCBI Taxonomy" id="1437875"/>
    <lineage>
        <taxon>Bacteria</taxon>
        <taxon>Bacillati</taxon>
        <taxon>Actinomycetota</taxon>
        <taxon>Actinomycetes</taxon>
        <taxon>Mycobacteriales</taxon>
        <taxon>Corynebacteriaceae</taxon>
        <taxon>Corynebacterium</taxon>
    </lineage>
</organism>
<dbReference type="Pfam" id="PF00440">
    <property type="entry name" value="TetR_N"/>
    <property type="match status" value="1"/>
</dbReference>
<evidence type="ECO:0000256" key="2">
    <source>
        <dbReference type="PROSITE-ProRule" id="PRU00335"/>
    </source>
</evidence>
<dbReference type="KEGG" id="cfk:CFRA_09570"/>
<feature type="region of interest" description="Disordered" evidence="3">
    <location>
        <begin position="1"/>
        <end position="21"/>
    </location>
</feature>
<name>A0A1L7CUE8_9CORY</name>
<feature type="domain" description="HTH tetR-type" evidence="4">
    <location>
        <begin position="25"/>
        <end position="85"/>
    </location>
</feature>
<dbReference type="Proteomes" id="UP000185434">
    <property type="component" value="Chromosome"/>
</dbReference>
<dbReference type="RefSeq" id="WP_075664447.1">
    <property type="nucleotide sequence ID" value="NZ_CP009247.1"/>
</dbReference>
<dbReference type="GO" id="GO:0003700">
    <property type="term" value="F:DNA-binding transcription factor activity"/>
    <property type="evidence" value="ECO:0007669"/>
    <property type="project" value="TreeGrafter"/>
</dbReference>
<dbReference type="STRING" id="1437875.CFRA_09570"/>
<proteinExistence type="predicted"/>
<dbReference type="PROSITE" id="PS50977">
    <property type="entry name" value="HTH_TETR_2"/>
    <property type="match status" value="1"/>
</dbReference>
<evidence type="ECO:0000256" key="1">
    <source>
        <dbReference type="ARBA" id="ARBA00023125"/>
    </source>
</evidence>
<dbReference type="PANTHER" id="PTHR30055">
    <property type="entry name" value="HTH-TYPE TRANSCRIPTIONAL REGULATOR RUTR"/>
    <property type="match status" value="1"/>
</dbReference>
<dbReference type="PRINTS" id="PR00455">
    <property type="entry name" value="HTHTETR"/>
</dbReference>
<dbReference type="AlphaFoldDB" id="A0A1L7CUE8"/>
<dbReference type="Pfam" id="PF17928">
    <property type="entry name" value="TetR_C_22"/>
    <property type="match status" value="1"/>
</dbReference>
<keyword evidence="6" id="KW-1185">Reference proteome</keyword>
<sequence length="216" mass="23787">MSTANAPAGEEILRPRRRPAQARSRERFSRILTAARGVLVESGFESFTFDEVAKRADVPIGTIYQFFANKYAMVCELDREDTNATVAALRSFSEQVPTPQWPVVLEDFIDHLAELWVRDPSRRAVWHAVQSTPATRATAADTEREMLDLIAGVLGPLAHGVPRAERRKLAGVLVHTVVSLLNYAVGAPERTDADVDAVVAETKRMLVAYLFTVAGA</sequence>
<dbReference type="Gene3D" id="1.10.357.10">
    <property type="entry name" value="Tetracycline Repressor, domain 2"/>
    <property type="match status" value="1"/>
</dbReference>
<dbReference type="PANTHER" id="PTHR30055:SF226">
    <property type="entry name" value="HTH-TYPE TRANSCRIPTIONAL REGULATOR PKSA"/>
    <property type="match status" value="1"/>
</dbReference>
<dbReference type="InterPro" id="IPR041674">
    <property type="entry name" value="TetR_C_22"/>
</dbReference>
<dbReference type="InterPro" id="IPR050109">
    <property type="entry name" value="HTH-type_TetR-like_transc_reg"/>
</dbReference>
<evidence type="ECO:0000259" key="4">
    <source>
        <dbReference type="PROSITE" id="PS50977"/>
    </source>
</evidence>
<dbReference type="InterPro" id="IPR009057">
    <property type="entry name" value="Homeodomain-like_sf"/>
</dbReference>
<evidence type="ECO:0000313" key="5">
    <source>
        <dbReference type="EMBL" id="APT89451.1"/>
    </source>
</evidence>
<reference evidence="5 6" key="1">
    <citation type="submission" date="2014-08" db="EMBL/GenBank/DDBJ databases">
        <title>Complete genome sequence of Corynebacterium frankenforstense ST18(T) (=DSM 45800(T)), isolated from raw cow milk.</title>
        <authorList>
            <person name="Ruckert C."/>
            <person name="Albersmeier A."/>
            <person name="Winkler A."/>
            <person name="Lipski A."/>
            <person name="Kalinowski J."/>
        </authorList>
    </citation>
    <scope>NUCLEOTIDE SEQUENCE [LARGE SCALE GENOMIC DNA]</scope>
    <source>
        <strain evidence="5 6">ST18</strain>
    </source>
</reference>
<keyword evidence="1 2" id="KW-0238">DNA-binding</keyword>
<protein>
    <submittedName>
        <fullName evidence="5">TetR family transcriptional regulator</fullName>
    </submittedName>
</protein>
<evidence type="ECO:0000256" key="3">
    <source>
        <dbReference type="SAM" id="MobiDB-lite"/>
    </source>
</evidence>
<dbReference type="InterPro" id="IPR001647">
    <property type="entry name" value="HTH_TetR"/>
</dbReference>
<evidence type="ECO:0000313" key="6">
    <source>
        <dbReference type="Proteomes" id="UP000185434"/>
    </source>
</evidence>
<dbReference type="GO" id="GO:0000976">
    <property type="term" value="F:transcription cis-regulatory region binding"/>
    <property type="evidence" value="ECO:0007669"/>
    <property type="project" value="TreeGrafter"/>
</dbReference>
<accession>A0A1L7CUE8</accession>
<feature type="DNA-binding region" description="H-T-H motif" evidence="2">
    <location>
        <begin position="48"/>
        <end position="67"/>
    </location>
</feature>
<dbReference type="OrthoDB" id="5242390at2"/>